<dbReference type="Proteomes" id="UP000051863">
    <property type="component" value="Unassembled WGS sequence"/>
</dbReference>
<dbReference type="RefSeq" id="WP_057626656.1">
    <property type="nucleotide sequence ID" value="NZ_LDJJ01000007.1"/>
</dbReference>
<keyword evidence="3" id="KW-1185">Reference proteome</keyword>
<evidence type="ECO:0000313" key="2">
    <source>
        <dbReference type="EMBL" id="KRG71781.1"/>
    </source>
</evidence>
<feature type="coiled-coil region" evidence="1">
    <location>
        <begin position="67"/>
        <end position="94"/>
    </location>
</feature>
<dbReference type="AlphaFoldDB" id="A0A0R0CQE9"/>
<accession>A0A0R0CQE9</accession>
<dbReference type="EMBL" id="LDJJ01000007">
    <property type="protein sequence ID" value="KRG71781.1"/>
    <property type="molecule type" value="Genomic_DNA"/>
</dbReference>
<organism evidence="2 3">
    <name type="scientific">Stenotrophomonas terrae</name>
    <dbReference type="NCBI Taxonomy" id="405446"/>
    <lineage>
        <taxon>Bacteria</taxon>
        <taxon>Pseudomonadati</taxon>
        <taxon>Pseudomonadota</taxon>
        <taxon>Gammaproteobacteria</taxon>
        <taxon>Lysobacterales</taxon>
        <taxon>Lysobacteraceae</taxon>
        <taxon>Stenotrophomonas</taxon>
    </lineage>
</organism>
<protein>
    <submittedName>
        <fullName evidence="2">Uncharacterized protein</fullName>
    </submittedName>
</protein>
<proteinExistence type="predicted"/>
<dbReference type="OrthoDB" id="6039298at2"/>
<comment type="caution">
    <text evidence="2">The sequence shown here is derived from an EMBL/GenBank/DDBJ whole genome shotgun (WGS) entry which is preliminary data.</text>
</comment>
<evidence type="ECO:0000313" key="3">
    <source>
        <dbReference type="Proteomes" id="UP000051863"/>
    </source>
</evidence>
<gene>
    <name evidence="2" type="ORF">ABB27_02510</name>
</gene>
<reference evidence="2 3" key="1">
    <citation type="submission" date="2015-05" db="EMBL/GenBank/DDBJ databases">
        <title>Genome sequencing and analysis of members of genus Stenotrophomonas.</title>
        <authorList>
            <person name="Patil P.P."/>
            <person name="Midha S."/>
            <person name="Patil P.B."/>
        </authorList>
    </citation>
    <scope>NUCLEOTIDE SEQUENCE [LARGE SCALE GENOMIC DNA]</scope>
    <source>
        <strain evidence="2 3">DSM 18941</strain>
    </source>
</reference>
<keyword evidence="1" id="KW-0175">Coiled coil</keyword>
<evidence type="ECO:0000256" key="1">
    <source>
        <dbReference type="SAM" id="Coils"/>
    </source>
</evidence>
<dbReference type="PATRIC" id="fig|405446.3.peg.3385"/>
<sequence>MDGDPTTAPWWAAGGAFALWAVREIWGVINSRKKERTETDANVTLVSGLTERIDRLEQSQARMGTQLDEEIKLRREAQEEAHRLRMRVQTLEGLLRGLGAVIPPEPP</sequence>
<name>A0A0R0CQE9_9GAMM</name>